<accession>A0A1H4F5F9</accession>
<dbReference type="Pfam" id="PF05193">
    <property type="entry name" value="Peptidase_M16_C"/>
    <property type="match status" value="1"/>
</dbReference>
<feature type="domain" description="Peptidase M16 N-terminal" evidence="6">
    <location>
        <begin position="15"/>
        <end position="129"/>
    </location>
</feature>
<evidence type="ECO:0000256" key="5">
    <source>
        <dbReference type="ARBA" id="ARBA00023049"/>
    </source>
</evidence>
<dbReference type="Proteomes" id="UP000183253">
    <property type="component" value="Unassembled WGS sequence"/>
</dbReference>
<keyword evidence="5" id="KW-0482">Metalloprotease</keyword>
<sequence>MIPYTKKILPNGLTVVVNRDRASKLAAVNMLYKVGARNENPARTGFAHLFEHLMFRGTREVPNFDLPVQMASGDNNAFTNNDYTDFYITLPKDNIETALWLESDRMEGLDITPAKFEAEKKVVIEEFRQRYLNQPYGDQTMLLRALAYKVHPYRWATIGLTTDHIAGATLEEVEAFYRAHYRPSNAVLSISADIEEERMLELAEKWFAPLADHPADAAAIPQEPAQTEARREEVERDVPASTVTVAYHMGGRTEGDFYTADLVSDLLSGGDSGRLYTHLVKERQLLSSVNAYVTGDVDPGLFVFTGQLLPGIPPKAAEAAFREEIAMLQTTPATAYEVEKVKNKFEANTLFGELNVMNKAMNLGFYEMLGDLELINREVDRYRAVTDEEIRSFSSRTFRPENSSTLIYNTKK</sequence>
<dbReference type="OrthoDB" id="9811314at2"/>
<dbReference type="InterPro" id="IPR011765">
    <property type="entry name" value="Pept_M16_N"/>
</dbReference>
<dbReference type="GO" id="GO:0046872">
    <property type="term" value="F:metal ion binding"/>
    <property type="evidence" value="ECO:0007669"/>
    <property type="project" value="InterPro"/>
</dbReference>
<keyword evidence="2" id="KW-0645">Protease</keyword>
<dbReference type="InterPro" id="IPR007863">
    <property type="entry name" value="Peptidase_M16_C"/>
</dbReference>
<gene>
    <name evidence="8" type="ORF">SAMN05444145_10967</name>
</gene>
<dbReference type="Pfam" id="PF00675">
    <property type="entry name" value="Peptidase_M16"/>
    <property type="match status" value="1"/>
</dbReference>
<feature type="domain" description="Peptidase M16 C-terminal" evidence="7">
    <location>
        <begin position="169"/>
        <end position="344"/>
    </location>
</feature>
<dbReference type="SUPFAM" id="SSF63411">
    <property type="entry name" value="LuxS/MPP-like metallohydrolase"/>
    <property type="match status" value="2"/>
</dbReference>
<dbReference type="STRING" id="1033731.SAMN05444145_10967"/>
<dbReference type="InterPro" id="IPR050626">
    <property type="entry name" value="Peptidase_M16"/>
</dbReference>
<evidence type="ECO:0000259" key="6">
    <source>
        <dbReference type="Pfam" id="PF00675"/>
    </source>
</evidence>
<dbReference type="PANTHER" id="PTHR43690:SF17">
    <property type="entry name" value="PROTEIN YHJJ"/>
    <property type="match status" value="1"/>
</dbReference>
<keyword evidence="9" id="KW-1185">Reference proteome</keyword>
<dbReference type="EMBL" id="FNRI01000009">
    <property type="protein sequence ID" value="SEA92534.1"/>
    <property type="molecule type" value="Genomic_DNA"/>
</dbReference>
<dbReference type="AlphaFoldDB" id="A0A1H4F5F9"/>
<dbReference type="Gene3D" id="3.30.830.10">
    <property type="entry name" value="Metalloenzyme, LuxS/M16 peptidase-like"/>
    <property type="match status" value="2"/>
</dbReference>
<evidence type="ECO:0000313" key="8">
    <source>
        <dbReference type="EMBL" id="SEA92534.1"/>
    </source>
</evidence>
<evidence type="ECO:0000313" key="9">
    <source>
        <dbReference type="Proteomes" id="UP000183253"/>
    </source>
</evidence>
<dbReference type="RefSeq" id="WP_010265831.1">
    <property type="nucleotide sequence ID" value="NZ_CAEG01000017.1"/>
</dbReference>
<evidence type="ECO:0000256" key="3">
    <source>
        <dbReference type="ARBA" id="ARBA00022801"/>
    </source>
</evidence>
<dbReference type="PANTHER" id="PTHR43690">
    <property type="entry name" value="NARDILYSIN"/>
    <property type="match status" value="1"/>
</dbReference>
<keyword evidence="4" id="KW-0862">Zinc</keyword>
<dbReference type="GO" id="GO:0008237">
    <property type="term" value="F:metallopeptidase activity"/>
    <property type="evidence" value="ECO:0007669"/>
    <property type="project" value="UniProtKB-KW"/>
</dbReference>
<evidence type="ECO:0000256" key="4">
    <source>
        <dbReference type="ARBA" id="ARBA00022833"/>
    </source>
</evidence>
<keyword evidence="3" id="KW-0378">Hydrolase</keyword>
<dbReference type="InterPro" id="IPR011249">
    <property type="entry name" value="Metalloenz_LuxS/M16"/>
</dbReference>
<protein>
    <submittedName>
        <fullName evidence="8">Predicted Zn-dependent peptidase</fullName>
    </submittedName>
</protein>
<organism evidence="8 9">
    <name type="scientific">Alistipes timonensis JC136</name>
    <dbReference type="NCBI Taxonomy" id="1033731"/>
    <lineage>
        <taxon>Bacteria</taxon>
        <taxon>Pseudomonadati</taxon>
        <taxon>Bacteroidota</taxon>
        <taxon>Bacteroidia</taxon>
        <taxon>Bacteroidales</taxon>
        <taxon>Rikenellaceae</taxon>
        <taxon>Alistipes</taxon>
    </lineage>
</organism>
<evidence type="ECO:0000256" key="1">
    <source>
        <dbReference type="ARBA" id="ARBA00007261"/>
    </source>
</evidence>
<name>A0A1H4F5F9_9BACT</name>
<comment type="similarity">
    <text evidence="1">Belongs to the peptidase M16 family.</text>
</comment>
<evidence type="ECO:0000259" key="7">
    <source>
        <dbReference type="Pfam" id="PF05193"/>
    </source>
</evidence>
<proteinExistence type="inferred from homology"/>
<dbReference type="GO" id="GO:0006508">
    <property type="term" value="P:proteolysis"/>
    <property type="evidence" value="ECO:0007669"/>
    <property type="project" value="UniProtKB-KW"/>
</dbReference>
<reference evidence="8 9" key="1">
    <citation type="submission" date="2016-10" db="EMBL/GenBank/DDBJ databases">
        <authorList>
            <person name="de Groot N.N."/>
        </authorList>
    </citation>
    <scope>NUCLEOTIDE SEQUENCE [LARGE SCALE GENOMIC DNA]</scope>
    <source>
        <strain evidence="8 9">DSM 25383</strain>
    </source>
</reference>
<evidence type="ECO:0000256" key="2">
    <source>
        <dbReference type="ARBA" id="ARBA00022670"/>
    </source>
</evidence>